<organism evidence="2 3">
    <name type="scientific">Umezawaea endophytica</name>
    <dbReference type="NCBI Taxonomy" id="1654476"/>
    <lineage>
        <taxon>Bacteria</taxon>
        <taxon>Bacillati</taxon>
        <taxon>Actinomycetota</taxon>
        <taxon>Actinomycetes</taxon>
        <taxon>Pseudonocardiales</taxon>
        <taxon>Pseudonocardiaceae</taxon>
        <taxon>Umezawaea</taxon>
    </lineage>
</organism>
<proteinExistence type="predicted"/>
<evidence type="ECO:0000313" key="3">
    <source>
        <dbReference type="Proteomes" id="UP001141259"/>
    </source>
</evidence>
<name>A0A9X3AJB4_9PSEU</name>
<dbReference type="EMBL" id="JANYMP010000018">
    <property type="protein sequence ID" value="MCS7481425.1"/>
    <property type="molecule type" value="Genomic_DNA"/>
</dbReference>
<dbReference type="RefSeq" id="WP_259626917.1">
    <property type="nucleotide sequence ID" value="NZ_JANYMP010000018.1"/>
</dbReference>
<accession>A0A9X3AJB4</accession>
<evidence type="ECO:0000256" key="1">
    <source>
        <dbReference type="SAM" id="SignalP"/>
    </source>
</evidence>
<feature type="chain" id="PRO_5040905068" description="Secreted protein" evidence="1">
    <location>
        <begin position="18"/>
        <end position="428"/>
    </location>
</feature>
<comment type="caution">
    <text evidence="2">The sequence shown here is derived from an EMBL/GenBank/DDBJ whole genome shotgun (WGS) entry which is preliminary data.</text>
</comment>
<evidence type="ECO:0000313" key="2">
    <source>
        <dbReference type="EMBL" id="MCS7481425.1"/>
    </source>
</evidence>
<gene>
    <name evidence="2" type="ORF">NZH93_31610</name>
</gene>
<reference evidence="2" key="1">
    <citation type="submission" date="2022-08" db="EMBL/GenBank/DDBJ databases">
        <authorList>
            <person name="Tistechok S."/>
            <person name="Samborskyy M."/>
            <person name="Roman I."/>
        </authorList>
    </citation>
    <scope>NUCLEOTIDE SEQUENCE</scope>
    <source>
        <strain evidence="2">DSM 103496</strain>
    </source>
</reference>
<feature type="signal peptide" evidence="1">
    <location>
        <begin position="1"/>
        <end position="17"/>
    </location>
</feature>
<sequence length="428" mass="45812">MRNRNALSLLAASAALAASTLAVVTPGTAAAATAPSVADFRLVPSNLAQGLVVNDLDQELPKLGVQNILIQANRDDAPKGEDCTSPALSTNTMPVLRQFCFTKGDVDTTLWVPQGVTTVADAQADQLWGDKRAILVSWYNKETSPAKGVRVSFLDPDTGNYQHVLLAYPYINGSGNPSYEAVTAPQAGNGGSVHAGGIVWYGNYLYLADTNRGVRVFDMRYIFDIKSAANGNVTDTEKVGRQDGTYYSYGYRYVMPQISGWTNPGGLASFPADYKCLASGPQKFSYISLDRSTSPHSITTGEYCADQNNADLNGRVARWPMNQDTGAPLTNAGGHWQASEALRLHTPRVQGAVSTGGLWYLNSTGGGTTGPGHLQSAWKASAGVLEAGSPERDVAIGVEDLSYWPGRGELWTVTEHDKQRILYATPLP</sequence>
<protein>
    <recommendedName>
        <fullName evidence="4">Secreted protein</fullName>
    </recommendedName>
</protein>
<keyword evidence="3" id="KW-1185">Reference proteome</keyword>
<dbReference type="Proteomes" id="UP001141259">
    <property type="component" value="Unassembled WGS sequence"/>
</dbReference>
<dbReference type="AlphaFoldDB" id="A0A9X3AJB4"/>
<keyword evidence="1" id="KW-0732">Signal</keyword>
<evidence type="ECO:0008006" key="4">
    <source>
        <dbReference type="Google" id="ProtNLM"/>
    </source>
</evidence>